<comment type="cofactor">
    <cofactor evidence="1">
        <name>FAD</name>
        <dbReference type="ChEBI" id="CHEBI:57692"/>
    </cofactor>
</comment>
<dbReference type="SUPFAM" id="SSF56176">
    <property type="entry name" value="FAD-binding/transporter-associated domain-like"/>
    <property type="match status" value="1"/>
</dbReference>
<dbReference type="SUPFAM" id="SSF55103">
    <property type="entry name" value="FAD-linked oxidases, C-terminal domain"/>
    <property type="match status" value="1"/>
</dbReference>
<sequence>MTRNPLDPAAVDELRGRFGGGIVTPGDGDYEDVRSVFNAMLTARPQVIARCGTPQDVADALAFAREQALPVAVRSGGHSVAGSCLVDGGLVIDVRPMNDVAVDPQQGTARVGGGACWADLDRATQPHGLATTGGRVSTTGIAGLTLGGGSGWLERKFGLSCDNLLSADLVTADGREVTANEHEHPDLFWALHGGGGNFGVATSLTFRLHPLPEFSIALLLWPGERGREVLGTYRDLAAHGPDELGGGVLYLTGPPEEFVPQHLHGTLCCAVLATYVGGVGELRDLIAPLLALEPPGQVVTDIPYADLQSMLDDPPGYRNYWSDEHLEEVPDEVLDRFAARARDMVVPSPSQQAFFPWGGAVSRGRDWPGFDRSAVWAVHPLGLWEDPADDERAVRWARNVCADVRPWASGDVYLNFIGDEGPNRVVAGYGEENYRTLARIKAEFDPDNVFNRWHNVLPYREGEQLADAR</sequence>
<dbReference type="Gene3D" id="3.40.462.20">
    <property type="match status" value="1"/>
</dbReference>
<dbReference type="InterPro" id="IPR006094">
    <property type="entry name" value="Oxid_FAD_bind_N"/>
</dbReference>
<dbReference type="EMBL" id="JBHUOF010000013">
    <property type="protein sequence ID" value="MFD2800132.1"/>
    <property type="molecule type" value="Genomic_DNA"/>
</dbReference>
<dbReference type="InterPro" id="IPR006093">
    <property type="entry name" value="Oxy_OxRdtase_FAD_BS"/>
</dbReference>
<evidence type="ECO:0000313" key="8">
    <source>
        <dbReference type="Proteomes" id="UP001597478"/>
    </source>
</evidence>
<gene>
    <name evidence="7" type="ORF">ACFS2C_12090</name>
</gene>
<keyword evidence="5" id="KW-0560">Oxidoreductase</keyword>
<proteinExistence type="inferred from homology"/>
<dbReference type="Pfam" id="PF01565">
    <property type="entry name" value="FAD_binding_4"/>
    <property type="match status" value="1"/>
</dbReference>
<dbReference type="InterPro" id="IPR012951">
    <property type="entry name" value="BBE"/>
</dbReference>
<organism evidence="7 8">
    <name type="scientific">Prauserella oleivorans</name>
    <dbReference type="NCBI Taxonomy" id="1478153"/>
    <lineage>
        <taxon>Bacteria</taxon>
        <taxon>Bacillati</taxon>
        <taxon>Actinomycetota</taxon>
        <taxon>Actinomycetes</taxon>
        <taxon>Pseudonocardiales</taxon>
        <taxon>Pseudonocardiaceae</taxon>
        <taxon>Prauserella</taxon>
    </lineage>
</organism>
<evidence type="ECO:0000256" key="1">
    <source>
        <dbReference type="ARBA" id="ARBA00001974"/>
    </source>
</evidence>
<evidence type="ECO:0000256" key="4">
    <source>
        <dbReference type="ARBA" id="ARBA00022827"/>
    </source>
</evidence>
<dbReference type="Gene3D" id="3.30.465.10">
    <property type="match status" value="1"/>
</dbReference>
<dbReference type="InterPro" id="IPR016169">
    <property type="entry name" value="FAD-bd_PCMH_sub2"/>
</dbReference>
<protein>
    <submittedName>
        <fullName evidence="7">FAD-binding oxidoreductase</fullName>
    </submittedName>
</protein>
<keyword evidence="4" id="KW-0274">FAD</keyword>
<evidence type="ECO:0000259" key="6">
    <source>
        <dbReference type="PROSITE" id="PS51387"/>
    </source>
</evidence>
<dbReference type="Pfam" id="PF08031">
    <property type="entry name" value="BBE"/>
    <property type="match status" value="1"/>
</dbReference>
<dbReference type="PROSITE" id="PS51387">
    <property type="entry name" value="FAD_PCMH"/>
    <property type="match status" value="1"/>
</dbReference>
<evidence type="ECO:0000256" key="3">
    <source>
        <dbReference type="ARBA" id="ARBA00022630"/>
    </source>
</evidence>
<dbReference type="PANTHER" id="PTHR42973">
    <property type="entry name" value="BINDING OXIDOREDUCTASE, PUTATIVE (AFU_ORTHOLOGUE AFUA_1G17690)-RELATED"/>
    <property type="match status" value="1"/>
</dbReference>
<evidence type="ECO:0000256" key="5">
    <source>
        <dbReference type="ARBA" id="ARBA00023002"/>
    </source>
</evidence>
<evidence type="ECO:0000313" key="7">
    <source>
        <dbReference type="EMBL" id="MFD2800132.1"/>
    </source>
</evidence>
<comment type="similarity">
    <text evidence="2">Belongs to the oxygen-dependent FAD-linked oxidoreductase family.</text>
</comment>
<dbReference type="Proteomes" id="UP001597478">
    <property type="component" value="Unassembled WGS sequence"/>
</dbReference>
<dbReference type="InterPro" id="IPR036318">
    <property type="entry name" value="FAD-bd_PCMH-like_sf"/>
</dbReference>
<dbReference type="RefSeq" id="WP_377385102.1">
    <property type="nucleotide sequence ID" value="NZ_JBHSAN010000004.1"/>
</dbReference>
<dbReference type="InterPro" id="IPR016166">
    <property type="entry name" value="FAD-bd_PCMH"/>
</dbReference>
<reference evidence="8" key="1">
    <citation type="journal article" date="2019" name="Int. J. Syst. Evol. Microbiol.">
        <title>The Global Catalogue of Microorganisms (GCM) 10K type strain sequencing project: providing services to taxonomists for standard genome sequencing and annotation.</title>
        <authorList>
            <consortium name="The Broad Institute Genomics Platform"/>
            <consortium name="The Broad Institute Genome Sequencing Center for Infectious Disease"/>
            <person name="Wu L."/>
            <person name="Ma J."/>
        </authorList>
    </citation>
    <scope>NUCLEOTIDE SEQUENCE [LARGE SCALE GENOMIC DNA]</scope>
    <source>
        <strain evidence="8">IBRC-M 10906</strain>
    </source>
</reference>
<keyword evidence="3" id="KW-0285">Flavoprotein</keyword>
<dbReference type="PANTHER" id="PTHR42973:SF39">
    <property type="entry name" value="FAD-BINDING PCMH-TYPE DOMAIN-CONTAINING PROTEIN"/>
    <property type="match status" value="1"/>
</dbReference>
<comment type="caution">
    <text evidence="7">The sequence shown here is derived from an EMBL/GenBank/DDBJ whole genome shotgun (WGS) entry which is preliminary data.</text>
</comment>
<keyword evidence="8" id="KW-1185">Reference proteome</keyword>
<feature type="domain" description="FAD-binding PCMH-type" evidence="6">
    <location>
        <begin position="40"/>
        <end position="211"/>
    </location>
</feature>
<evidence type="ECO:0000256" key="2">
    <source>
        <dbReference type="ARBA" id="ARBA00005466"/>
    </source>
</evidence>
<dbReference type="InterPro" id="IPR050416">
    <property type="entry name" value="FAD-linked_Oxidoreductase"/>
</dbReference>
<accession>A0ABW5W8J5</accession>
<dbReference type="Gene3D" id="3.30.43.10">
    <property type="entry name" value="Uridine Diphospho-n-acetylenolpyruvylglucosamine Reductase, domain 2"/>
    <property type="match status" value="1"/>
</dbReference>
<dbReference type="InterPro" id="IPR016164">
    <property type="entry name" value="FAD-linked_Oxase-like_C"/>
</dbReference>
<dbReference type="PROSITE" id="PS00862">
    <property type="entry name" value="OX2_COVAL_FAD"/>
    <property type="match status" value="1"/>
</dbReference>
<name>A0ABW5W8J5_9PSEU</name>
<dbReference type="InterPro" id="IPR016167">
    <property type="entry name" value="FAD-bd_PCMH_sub1"/>
</dbReference>